<feature type="compositionally biased region" description="Basic residues" evidence="8">
    <location>
        <begin position="829"/>
        <end position="844"/>
    </location>
</feature>
<reference evidence="12" key="1">
    <citation type="submission" date="2024-06" db="EMBL/GenBank/DDBJ databases">
        <authorList>
            <person name="Liu X."/>
            <person name="Lenzi L."/>
            <person name="Haldenby T S."/>
            <person name="Uol C."/>
        </authorList>
    </citation>
    <scope>NUCLEOTIDE SEQUENCE</scope>
</reference>
<keyword evidence="5" id="KW-0067">ATP-binding</keyword>
<dbReference type="PROSITE" id="PS51194">
    <property type="entry name" value="HELICASE_CTER"/>
    <property type="match status" value="1"/>
</dbReference>
<dbReference type="SMART" id="SM00487">
    <property type="entry name" value="DEXDc"/>
    <property type="match status" value="1"/>
</dbReference>
<evidence type="ECO:0000256" key="2">
    <source>
        <dbReference type="ARBA" id="ARBA00022741"/>
    </source>
</evidence>
<keyword evidence="3" id="KW-0378">Hydrolase</keyword>
<comment type="catalytic activity">
    <reaction evidence="6">
        <text>ATP + H2O = ADP + phosphate + H(+)</text>
        <dbReference type="Rhea" id="RHEA:13065"/>
        <dbReference type="ChEBI" id="CHEBI:15377"/>
        <dbReference type="ChEBI" id="CHEBI:15378"/>
        <dbReference type="ChEBI" id="CHEBI:30616"/>
        <dbReference type="ChEBI" id="CHEBI:43474"/>
        <dbReference type="ChEBI" id="CHEBI:456216"/>
        <dbReference type="EC" id="3.6.4.13"/>
    </reaction>
</comment>
<feature type="compositionally biased region" description="Basic and acidic residues" evidence="8">
    <location>
        <begin position="681"/>
        <end position="693"/>
    </location>
</feature>
<dbReference type="InterPro" id="IPR027417">
    <property type="entry name" value="P-loop_NTPase"/>
</dbReference>
<feature type="domain" description="Helicase ATP-binding" evidence="9">
    <location>
        <begin position="115"/>
        <end position="290"/>
    </location>
</feature>
<dbReference type="InterPro" id="IPR000629">
    <property type="entry name" value="RNA-helicase_DEAD-box_CS"/>
</dbReference>
<feature type="short sequence motif" description="Q motif" evidence="7">
    <location>
        <begin position="84"/>
        <end position="112"/>
    </location>
</feature>
<dbReference type="PROSITE" id="PS51192">
    <property type="entry name" value="HELICASE_ATP_BIND_1"/>
    <property type="match status" value="1"/>
</dbReference>
<organism evidence="12 13">
    <name type="scientific">Calicophoron daubneyi</name>
    <name type="common">Rumen fluke</name>
    <name type="synonym">Paramphistomum daubneyi</name>
    <dbReference type="NCBI Taxonomy" id="300641"/>
    <lineage>
        <taxon>Eukaryota</taxon>
        <taxon>Metazoa</taxon>
        <taxon>Spiralia</taxon>
        <taxon>Lophotrochozoa</taxon>
        <taxon>Platyhelminthes</taxon>
        <taxon>Trematoda</taxon>
        <taxon>Digenea</taxon>
        <taxon>Plagiorchiida</taxon>
        <taxon>Pronocephalata</taxon>
        <taxon>Paramphistomoidea</taxon>
        <taxon>Paramphistomidae</taxon>
        <taxon>Calicophoron</taxon>
    </lineage>
</organism>
<feature type="compositionally biased region" description="Basic and acidic residues" evidence="8">
    <location>
        <begin position="608"/>
        <end position="626"/>
    </location>
</feature>
<feature type="compositionally biased region" description="Low complexity" evidence="8">
    <location>
        <begin position="569"/>
        <end position="580"/>
    </location>
</feature>
<comment type="caution">
    <text evidence="12">The sequence shown here is derived from an EMBL/GenBank/DDBJ whole genome shotgun (WGS) entry which is preliminary data.</text>
</comment>
<feature type="compositionally biased region" description="Basic residues" evidence="8">
    <location>
        <begin position="804"/>
        <end position="814"/>
    </location>
</feature>
<dbReference type="PROSITE" id="PS51195">
    <property type="entry name" value="Q_MOTIF"/>
    <property type="match status" value="1"/>
</dbReference>
<dbReference type="Pfam" id="PF00271">
    <property type="entry name" value="Helicase_C"/>
    <property type="match status" value="1"/>
</dbReference>
<evidence type="ECO:0000256" key="6">
    <source>
        <dbReference type="ARBA" id="ARBA00047984"/>
    </source>
</evidence>
<feature type="compositionally biased region" description="Basic and acidic residues" evidence="8">
    <location>
        <begin position="549"/>
        <end position="568"/>
    </location>
</feature>
<dbReference type="Gene3D" id="3.40.50.300">
    <property type="entry name" value="P-loop containing nucleotide triphosphate hydrolases"/>
    <property type="match status" value="2"/>
</dbReference>
<dbReference type="InterPro" id="IPR014001">
    <property type="entry name" value="Helicase_ATP-bd"/>
</dbReference>
<dbReference type="CDD" id="cd18787">
    <property type="entry name" value="SF2_C_DEAD"/>
    <property type="match status" value="1"/>
</dbReference>
<accession>A0AAV2TZI2</accession>
<dbReference type="FunFam" id="3.40.50.300:FF:000079">
    <property type="entry name" value="probable ATP-dependent RNA helicase DDX17"/>
    <property type="match status" value="1"/>
</dbReference>
<dbReference type="GO" id="GO:0003724">
    <property type="term" value="F:RNA helicase activity"/>
    <property type="evidence" value="ECO:0007669"/>
    <property type="project" value="UniProtKB-EC"/>
</dbReference>
<evidence type="ECO:0000256" key="4">
    <source>
        <dbReference type="ARBA" id="ARBA00022806"/>
    </source>
</evidence>
<dbReference type="Pfam" id="PF00270">
    <property type="entry name" value="DEAD"/>
    <property type="match status" value="1"/>
</dbReference>
<feature type="compositionally biased region" description="Polar residues" evidence="8">
    <location>
        <begin position="733"/>
        <end position="742"/>
    </location>
</feature>
<gene>
    <name evidence="12" type="ORF">CDAUBV1_LOCUS17018</name>
</gene>
<dbReference type="SMART" id="SM00490">
    <property type="entry name" value="HELICc"/>
    <property type="match status" value="1"/>
</dbReference>
<dbReference type="AlphaFoldDB" id="A0AAV2TZI2"/>
<dbReference type="SUPFAM" id="SSF52540">
    <property type="entry name" value="P-loop containing nucleoside triphosphate hydrolases"/>
    <property type="match status" value="1"/>
</dbReference>
<feature type="compositionally biased region" description="Low complexity" evidence="8">
    <location>
        <begin position="481"/>
        <end position="510"/>
    </location>
</feature>
<dbReference type="Proteomes" id="UP001497525">
    <property type="component" value="Unassembled WGS sequence"/>
</dbReference>
<evidence type="ECO:0000259" key="11">
    <source>
        <dbReference type="PROSITE" id="PS51195"/>
    </source>
</evidence>
<dbReference type="PROSITE" id="PS00039">
    <property type="entry name" value="DEAD_ATP_HELICASE"/>
    <property type="match status" value="1"/>
</dbReference>
<feature type="compositionally biased region" description="Basic and acidic residues" evidence="8">
    <location>
        <begin position="815"/>
        <end position="828"/>
    </location>
</feature>
<feature type="compositionally biased region" description="Basic and acidic residues" evidence="8">
    <location>
        <begin position="873"/>
        <end position="893"/>
    </location>
</feature>
<protein>
    <recommendedName>
        <fullName evidence="1">RNA helicase</fullName>
        <ecNumber evidence="1">3.6.4.13</ecNumber>
    </recommendedName>
</protein>
<feature type="compositionally biased region" description="Basic and acidic residues" evidence="8">
    <location>
        <begin position="767"/>
        <end position="785"/>
    </location>
</feature>
<name>A0AAV2TZI2_CALDB</name>
<dbReference type="GO" id="GO:0005524">
    <property type="term" value="F:ATP binding"/>
    <property type="evidence" value="ECO:0007669"/>
    <property type="project" value="UniProtKB-KW"/>
</dbReference>
<feature type="compositionally biased region" description="Basic and acidic residues" evidence="8">
    <location>
        <begin position="847"/>
        <end position="859"/>
    </location>
</feature>
<dbReference type="InterPro" id="IPR014014">
    <property type="entry name" value="RNA_helicase_DEAD_Q_motif"/>
</dbReference>
<dbReference type="EMBL" id="CAXLJL010000933">
    <property type="protein sequence ID" value="CAL5141692.1"/>
    <property type="molecule type" value="Genomic_DNA"/>
</dbReference>
<dbReference type="InterPro" id="IPR001650">
    <property type="entry name" value="Helicase_C-like"/>
</dbReference>
<feature type="compositionally biased region" description="Polar residues" evidence="8">
    <location>
        <begin position="757"/>
        <end position="766"/>
    </location>
</feature>
<dbReference type="EC" id="3.6.4.13" evidence="1"/>
<keyword evidence="4" id="KW-0347">Helicase</keyword>
<feature type="domain" description="Helicase C-terminal" evidence="10">
    <location>
        <begin position="315"/>
        <end position="463"/>
    </location>
</feature>
<keyword evidence="2" id="KW-0547">Nucleotide-binding</keyword>
<evidence type="ECO:0000256" key="5">
    <source>
        <dbReference type="ARBA" id="ARBA00022840"/>
    </source>
</evidence>
<dbReference type="CDD" id="cd17966">
    <property type="entry name" value="DEADc_DDX5_DDX17"/>
    <property type="match status" value="1"/>
</dbReference>
<dbReference type="FunFam" id="3.40.50.300:FF:000008">
    <property type="entry name" value="ATP-dependent RNA helicase RhlB"/>
    <property type="match status" value="1"/>
</dbReference>
<evidence type="ECO:0000256" key="1">
    <source>
        <dbReference type="ARBA" id="ARBA00012552"/>
    </source>
</evidence>
<evidence type="ECO:0000313" key="12">
    <source>
        <dbReference type="EMBL" id="CAL5141692.1"/>
    </source>
</evidence>
<dbReference type="PANTHER" id="PTHR47958">
    <property type="entry name" value="ATP-DEPENDENT RNA HELICASE DBP3"/>
    <property type="match status" value="1"/>
</dbReference>
<feature type="compositionally biased region" description="Low complexity" evidence="8">
    <location>
        <begin position="592"/>
        <end position="603"/>
    </location>
</feature>
<evidence type="ECO:0000259" key="9">
    <source>
        <dbReference type="PROSITE" id="PS51192"/>
    </source>
</evidence>
<feature type="region of interest" description="Disordered" evidence="8">
    <location>
        <begin position="458"/>
        <end position="893"/>
    </location>
</feature>
<dbReference type="GO" id="GO:0016787">
    <property type="term" value="F:hydrolase activity"/>
    <property type="evidence" value="ECO:0007669"/>
    <property type="project" value="UniProtKB-KW"/>
</dbReference>
<proteinExistence type="predicted"/>
<feature type="compositionally biased region" description="Polar residues" evidence="8">
    <location>
        <begin position="640"/>
        <end position="653"/>
    </location>
</feature>
<feature type="compositionally biased region" description="Basic residues" evidence="8">
    <location>
        <begin position="786"/>
        <end position="796"/>
    </location>
</feature>
<evidence type="ECO:0000256" key="7">
    <source>
        <dbReference type="PROSITE-ProRule" id="PRU00552"/>
    </source>
</evidence>
<feature type="compositionally biased region" description="Basic residues" evidence="8">
    <location>
        <begin position="860"/>
        <end position="872"/>
    </location>
</feature>
<dbReference type="InterPro" id="IPR011545">
    <property type="entry name" value="DEAD/DEAH_box_helicase_dom"/>
</dbReference>
<dbReference type="GO" id="GO:0003676">
    <property type="term" value="F:nucleic acid binding"/>
    <property type="evidence" value="ECO:0007669"/>
    <property type="project" value="InterPro"/>
</dbReference>
<evidence type="ECO:0000256" key="3">
    <source>
        <dbReference type="ARBA" id="ARBA00022801"/>
    </source>
</evidence>
<evidence type="ECO:0000259" key="10">
    <source>
        <dbReference type="PROSITE" id="PS51194"/>
    </source>
</evidence>
<evidence type="ECO:0000256" key="8">
    <source>
        <dbReference type="SAM" id="MobiDB-lite"/>
    </source>
</evidence>
<evidence type="ECO:0000313" key="13">
    <source>
        <dbReference type="Proteomes" id="UP001497525"/>
    </source>
</evidence>
<feature type="domain" description="DEAD-box RNA helicase Q" evidence="11">
    <location>
        <begin position="84"/>
        <end position="112"/>
    </location>
</feature>
<sequence length="893" mass="101174">MPYYGRRSRSRSPRRRFFNRPRYFPNPAKRLRSVDWSAYSLTKFEKKFYRECSSVLDRSRRYIESFRSKEKVTVLGHNVPRPIFKFREAGFPSYVLDVIKRNQWESPTPIQAQSWPVALSGRDLVGIAQTGSGKTASFLLPGIVHAKAQPSLKRDEGPIVLILVPTRELAQQVEKVAKDFCTACGFRCASLYGGTSRGGQIEELSRSPEVVIATPGRLLDFLDSKDTNMKRCTYLVLDEADRMLDMGFEPSIRKIVTQVRPDRQTLMWSATWPREVKALAEDFLYDYIQINVGSTKLSANHNIRQCVEIVRDSEKFRRLVTLLRSFGNSRVLIFTETKKRTDDLCADLREKGFDASAMHGDKQQKERDRVLEQFRAGRLSILVATDVASRGLDIDDIRYIVNYDYPSQTEDYIHRIGRTGRIDKKGTAYTFFNANQPQRLARELLDVLREAQQDVPDELIDIANGTAGRKQREQDSRSSRSRSPAQVKRSSSSASSAGSRSHSRGEASSGRSKRRRSVALDDGSPARDNQRSRSNSSAKRPRRRSTSSESRDSEHVRVNSVKNGRDVRSVSSSSVASASSNRRLRPSPAIKSRSPSSVRSLSPTADNNEEKSDIDRSVPDFQEGSRSHSQTPKSDRVRSENNVADQRSPSSASDRVLSDHECAQEATGGDASPTPAGGRGNSREDSFTHESSHDSVTPPPHEKSPEVQESGVNVDSDEEMLDNDTKAIELSPKNDSPTQPQEKPQHEQSKTSHRSASRSPKPNAKSSGERDDKDRRLADKEVKESRSKKHSRHTHSKNTPQEKRHYRSPHRPSGKGKDAVTRDRTDHSRRSRSRSSTRHRHSVRKSPNVDRVIKHDPRASRRSRSRSPRRQSRQQDDNRRNRSPRKSEGSRRK</sequence>